<feature type="region of interest" description="Disordered" evidence="1">
    <location>
        <begin position="32"/>
        <end position="98"/>
    </location>
</feature>
<protein>
    <submittedName>
        <fullName evidence="2">E4 protein</fullName>
    </submittedName>
</protein>
<proteinExistence type="predicted"/>
<reference evidence="2" key="1">
    <citation type="journal article" date="2018" name="Nat. Med.">
        <title>Expanded skin virome in DOCK8-deficient patients.</title>
        <authorList>
            <consortium name="NISC Comparative Sequencing Program"/>
            <person name="Tirosh O."/>
            <person name="Conlan S."/>
            <person name="Deming C."/>
            <person name="Lee-Lin S.Q."/>
            <person name="Huang X."/>
            <person name="Su H.C."/>
            <person name="Freeman A.F."/>
            <person name="Segre J.A."/>
            <person name="Kong H.H."/>
        </authorList>
    </citation>
    <scope>NUCLEOTIDE SEQUENCE</scope>
    <source>
        <strain evidence="2">HPV-mSK_200</strain>
    </source>
</reference>
<evidence type="ECO:0000313" key="2">
    <source>
        <dbReference type="EMBL" id="AYA94509.1"/>
    </source>
</evidence>
<feature type="compositionally biased region" description="Basic and acidic residues" evidence="1">
    <location>
        <begin position="85"/>
        <end position="98"/>
    </location>
</feature>
<feature type="compositionally biased region" description="Basic and acidic residues" evidence="1">
    <location>
        <begin position="56"/>
        <end position="67"/>
    </location>
</feature>
<sequence length="136" mass="15760">MPLLMGLLDYGRYDIKMKSFLILPLLAHHKTPSPDFLKGPTRDTSPLPKTPFPQRKPLDDRRAKRDALAQPPTRGHYEFDDEDQNKENRHPGEGDEDCRNSIVRYLLDKWAGDIISYQEQVLHDLSDLQKRLGIPQ</sequence>
<accession>A0A385PKB5</accession>
<evidence type="ECO:0000256" key="1">
    <source>
        <dbReference type="SAM" id="MobiDB-lite"/>
    </source>
</evidence>
<dbReference type="EMBL" id="MH777341">
    <property type="protein sequence ID" value="AYA94509.1"/>
    <property type="molecule type" value="Genomic_DNA"/>
</dbReference>
<organism evidence="2">
    <name type="scientific">Human papillomavirus</name>
    <dbReference type="NCBI Taxonomy" id="10566"/>
    <lineage>
        <taxon>Viruses</taxon>
        <taxon>Monodnaviria</taxon>
        <taxon>Shotokuvirae</taxon>
        <taxon>Cossaviricota</taxon>
        <taxon>Papovaviricetes</taxon>
        <taxon>Zurhausenvirales</taxon>
        <taxon>Papillomaviridae</taxon>
    </lineage>
</organism>
<name>A0A385PKB5_9PAPI</name>